<keyword evidence="2" id="KW-1003">Cell membrane</keyword>
<gene>
    <name evidence="3" type="primary">yidD</name>
    <name evidence="3" type="ORF">ENQ34_03885</name>
</gene>
<reference evidence="3" key="1">
    <citation type="journal article" date="2020" name="mSystems">
        <title>Genome- and Community-Level Interaction Insights into Carbon Utilization and Element Cycling Functions of Hydrothermarchaeota in Hydrothermal Sediment.</title>
        <authorList>
            <person name="Zhou Z."/>
            <person name="Liu Y."/>
            <person name="Xu W."/>
            <person name="Pan J."/>
            <person name="Luo Z.H."/>
            <person name="Li M."/>
        </authorList>
    </citation>
    <scope>NUCLEOTIDE SEQUENCE [LARGE SCALE GENOMIC DNA]</scope>
    <source>
        <strain evidence="3">SpSt-300</strain>
    </source>
</reference>
<evidence type="ECO:0000256" key="2">
    <source>
        <dbReference type="HAMAP-Rule" id="MF_00386"/>
    </source>
</evidence>
<organism evidence="3">
    <name type="scientific">Ammonifex degensii</name>
    <dbReference type="NCBI Taxonomy" id="42838"/>
    <lineage>
        <taxon>Bacteria</taxon>
        <taxon>Bacillati</taxon>
        <taxon>Bacillota</taxon>
        <taxon>Clostridia</taxon>
        <taxon>Thermoanaerobacterales</taxon>
        <taxon>Thermoanaerobacteraceae</taxon>
        <taxon>Ammonifex</taxon>
    </lineage>
</organism>
<dbReference type="PANTHER" id="PTHR33383">
    <property type="entry name" value="MEMBRANE PROTEIN INSERTION EFFICIENCY FACTOR-RELATED"/>
    <property type="match status" value="1"/>
</dbReference>
<dbReference type="InterPro" id="IPR002696">
    <property type="entry name" value="Membr_insert_effic_factor_YidD"/>
</dbReference>
<comment type="caution">
    <text evidence="3">The sequence shown here is derived from an EMBL/GenBank/DDBJ whole genome shotgun (WGS) entry which is preliminary data.</text>
</comment>
<comment type="similarity">
    <text evidence="2">Belongs to the UPF0161 family.</text>
</comment>
<comment type="function">
    <text evidence="2">Could be involved in insertion of integral membrane proteins into the membrane.</text>
</comment>
<accession>A0A7C2EC86</accession>
<evidence type="ECO:0000313" key="3">
    <source>
        <dbReference type="EMBL" id="HEL65808.1"/>
    </source>
</evidence>
<name>A0A7C2EC86_9THEO</name>
<dbReference type="NCBIfam" id="TIGR00278">
    <property type="entry name" value="membrane protein insertion efficiency factor YidD"/>
    <property type="match status" value="1"/>
</dbReference>
<dbReference type="AlphaFoldDB" id="A0A7C2EC86"/>
<proteinExistence type="inferred from homology"/>
<dbReference type="HAMAP" id="MF_00386">
    <property type="entry name" value="UPF0161_YidD"/>
    <property type="match status" value="1"/>
</dbReference>
<keyword evidence="1 2" id="KW-0472">Membrane</keyword>
<evidence type="ECO:0000256" key="1">
    <source>
        <dbReference type="ARBA" id="ARBA00023136"/>
    </source>
</evidence>
<dbReference type="Pfam" id="PF01809">
    <property type="entry name" value="YidD"/>
    <property type="match status" value="1"/>
</dbReference>
<dbReference type="EMBL" id="DSMU01000247">
    <property type="protein sequence ID" value="HEL65808.1"/>
    <property type="molecule type" value="Genomic_DNA"/>
</dbReference>
<sequence length="69" mass="7924">MKRILLVVIKLYRLVISPCFPPRCRFYPTCSQYSLEAIARYGLVKGGLLSVRRLLRCQPFHPGGYDPVP</sequence>
<comment type="subcellular location">
    <subcellularLocation>
        <location evidence="2">Cell membrane</location>
        <topology evidence="2">Peripheral membrane protein</topology>
        <orientation evidence="2">Cytoplasmic side</orientation>
    </subcellularLocation>
</comment>
<protein>
    <recommendedName>
        <fullName evidence="2">Putative membrane protein insertion efficiency factor</fullName>
    </recommendedName>
</protein>
<dbReference type="SMART" id="SM01234">
    <property type="entry name" value="Haemolytic"/>
    <property type="match status" value="1"/>
</dbReference>
<dbReference type="PANTHER" id="PTHR33383:SF1">
    <property type="entry name" value="MEMBRANE PROTEIN INSERTION EFFICIENCY FACTOR-RELATED"/>
    <property type="match status" value="1"/>
</dbReference>
<dbReference type="GO" id="GO:0005886">
    <property type="term" value="C:plasma membrane"/>
    <property type="evidence" value="ECO:0007669"/>
    <property type="project" value="UniProtKB-SubCell"/>
</dbReference>